<sequence length="202" mass="22545">MSEKGFTIWFTGLSGAGKTTISKMVSEKLRERGRKVELLDGDIVRRNLSKGLGFSKEDRDINIRRIGFVCHLLSKNGVVAIAAAISPYESVRQENRKLISDYVEVHARCPIDVLKERDAKGLYKKALAGEIQNFTGVSDPYESPENPDVVCDSDKESPEESAAKVIIKLEELGYIESEKTASGYTKEEEEKVNERLKALGYL</sequence>
<dbReference type="NCBIfam" id="NF004041">
    <property type="entry name" value="PRK05541.1"/>
    <property type="match status" value="1"/>
</dbReference>
<keyword evidence="4 7" id="KW-0808">Transferase</keyword>
<dbReference type="EMBL" id="NJBN01000001">
    <property type="protein sequence ID" value="TKJ42593.1"/>
    <property type="molecule type" value="Genomic_DNA"/>
</dbReference>
<dbReference type="GO" id="GO:0005524">
    <property type="term" value="F:ATP binding"/>
    <property type="evidence" value="ECO:0007669"/>
    <property type="project" value="UniProtKB-UniRule"/>
</dbReference>
<dbReference type="HAMAP" id="MF_00065">
    <property type="entry name" value="Adenylyl_sulf_kinase"/>
    <property type="match status" value="1"/>
</dbReference>
<dbReference type="InterPro" id="IPR027417">
    <property type="entry name" value="P-loop_NTPase"/>
</dbReference>
<evidence type="ECO:0000256" key="7">
    <source>
        <dbReference type="HAMAP-Rule" id="MF_00065"/>
    </source>
</evidence>
<comment type="function">
    <text evidence="7 8">Catalyzes the synthesis of activated sulfate.</text>
</comment>
<accession>A0A532V5W0</accession>
<proteinExistence type="inferred from homology"/>
<evidence type="ECO:0000259" key="10">
    <source>
        <dbReference type="Pfam" id="PF01583"/>
    </source>
</evidence>
<dbReference type="InterPro" id="IPR050512">
    <property type="entry name" value="Sulf_AdTrans/APS_kinase"/>
</dbReference>
<name>A0A532V5W0_UNCL8</name>
<feature type="domain" description="APS kinase" evidence="10">
    <location>
        <begin position="4"/>
        <end position="152"/>
    </location>
</feature>
<comment type="pathway">
    <text evidence="2 7 8">Sulfur metabolism; hydrogen sulfide biosynthesis; sulfite from sulfate: step 2/3.</text>
</comment>
<evidence type="ECO:0000256" key="4">
    <source>
        <dbReference type="ARBA" id="ARBA00022679"/>
    </source>
</evidence>
<comment type="similarity">
    <text evidence="7 8">Belongs to the APS kinase family.</text>
</comment>
<gene>
    <name evidence="7 11" type="primary">cysC</name>
    <name evidence="11" type="ORF">CEE37_00995</name>
</gene>
<evidence type="ECO:0000256" key="5">
    <source>
        <dbReference type="ARBA" id="ARBA00022741"/>
    </source>
</evidence>
<dbReference type="EC" id="2.7.1.25" evidence="3 7"/>
<dbReference type="NCBIfam" id="NF002059">
    <property type="entry name" value="PRK00889.1"/>
    <property type="match status" value="1"/>
</dbReference>
<feature type="binding site" evidence="7">
    <location>
        <begin position="12"/>
        <end position="19"/>
    </location>
    <ligand>
        <name>ATP</name>
        <dbReference type="ChEBI" id="CHEBI:30616"/>
    </ligand>
</feature>
<dbReference type="Gene3D" id="3.40.50.300">
    <property type="entry name" value="P-loop containing nucleotide triphosphate hydrolases"/>
    <property type="match status" value="1"/>
</dbReference>
<evidence type="ECO:0000256" key="6">
    <source>
        <dbReference type="ARBA" id="ARBA00022840"/>
    </source>
</evidence>
<evidence type="ECO:0000256" key="3">
    <source>
        <dbReference type="ARBA" id="ARBA00012121"/>
    </source>
</evidence>
<dbReference type="NCBIfam" id="NF003013">
    <property type="entry name" value="PRK03846.1"/>
    <property type="match status" value="1"/>
</dbReference>
<keyword evidence="6 7" id="KW-0067">ATP-binding</keyword>
<comment type="caution">
    <text evidence="11">The sequence shown here is derived from an EMBL/GenBank/DDBJ whole genome shotgun (WGS) entry which is preliminary data.</text>
</comment>
<evidence type="ECO:0000256" key="9">
    <source>
        <dbReference type="SAM" id="MobiDB-lite"/>
    </source>
</evidence>
<keyword evidence="7" id="KW-0597">Phosphoprotein</keyword>
<dbReference type="GO" id="GO:0019379">
    <property type="term" value="P:sulfate assimilation, phosphoadenylyl sulfate reduction by phosphoadenylyl-sulfate reductase (thioredoxin)"/>
    <property type="evidence" value="ECO:0007669"/>
    <property type="project" value="TreeGrafter"/>
</dbReference>
<dbReference type="NCBIfam" id="TIGR00455">
    <property type="entry name" value="apsK"/>
    <property type="match status" value="1"/>
</dbReference>
<reference evidence="11 12" key="1">
    <citation type="submission" date="2017-06" db="EMBL/GenBank/DDBJ databases">
        <title>Novel microbial phyla capable of carbon fixation and sulfur reduction in deep-sea sediments.</title>
        <authorList>
            <person name="Huang J."/>
            <person name="Baker B."/>
            <person name="Wang Y."/>
        </authorList>
    </citation>
    <scope>NUCLEOTIDE SEQUENCE [LARGE SCALE GENOMIC DNA]</scope>
    <source>
        <strain evidence="11">B3_LCP</strain>
    </source>
</reference>
<evidence type="ECO:0000313" key="12">
    <source>
        <dbReference type="Proteomes" id="UP000319619"/>
    </source>
</evidence>
<dbReference type="FunFam" id="3.40.50.300:FF:000802">
    <property type="entry name" value="Sulfate adenylyltransferase"/>
    <property type="match status" value="1"/>
</dbReference>
<dbReference type="GO" id="GO:0004020">
    <property type="term" value="F:adenylylsulfate kinase activity"/>
    <property type="evidence" value="ECO:0007669"/>
    <property type="project" value="UniProtKB-UniRule"/>
</dbReference>
<evidence type="ECO:0000256" key="1">
    <source>
        <dbReference type="ARBA" id="ARBA00001823"/>
    </source>
</evidence>
<dbReference type="CDD" id="cd02027">
    <property type="entry name" value="APSK"/>
    <property type="match status" value="1"/>
</dbReference>
<dbReference type="UniPathway" id="UPA00140">
    <property type="reaction ID" value="UER00205"/>
</dbReference>
<evidence type="ECO:0000313" key="11">
    <source>
        <dbReference type="EMBL" id="TKJ42593.1"/>
    </source>
</evidence>
<protein>
    <recommendedName>
        <fullName evidence="3 7">Adenylyl-sulfate kinase</fullName>
        <ecNumber evidence="3 7">2.7.1.25</ecNumber>
    </recommendedName>
    <alternativeName>
        <fullName evidence="7">APS kinase</fullName>
    </alternativeName>
    <alternativeName>
        <fullName evidence="7">ATP adenosine-5'-phosphosulfate 3'-phosphotransferase</fullName>
    </alternativeName>
    <alternativeName>
        <fullName evidence="7">Adenosine-5'-phosphosulfate kinase</fullName>
    </alternativeName>
</protein>
<feature type="region of interest" description="Disordered" evidence="9">
    <location>
        <begin position="137"/>
        <end position="159"/>
    </location>
</feature>
<organism evidence="11 12">
    <name type="scientific">candidate division LCP-89 bacterium B3_LCP</name>
    <dbReference type="NCBI Taxonomy" id="2012998"/>
    <lineage>
        <taxon>Bacteria</taxon>
        <taxon>Pseudomonadati</taxon>
        <taxon>Bacteria division LCP-89</taxon>
    </lineage>
</organism>
<dbReference type="PANTHER" id="PTHR42700">
    <property type="entry name" value="SULFATE ADENYLYLTRANSFERASE"/>
    <property type="match status" value="1"/>
</dbReference>
<dbReference type="AlphaFoldDB" id="A0A532V5W0"/>
<dbReference type="GO" id="GO:0005737">
    <property type="term" value="C:cytoplasm"/>
    <property type="evidence" value="ECO:0007669"/>
    <property type="project" value="TreeGrafter"/>
</dbReference>
<dbReference type="PANTHER" id="PTHR42700:SF1">
    <property type="entry name" value="SULFATE ADENYLYLTRANSFERASE"/>
    <property type="match status" value="1"/>
</dbReference>
<dbReference type="InterPro" id="IPR059117">
    <property type="entry name" value="APS_kinase_dom"/>
</dbReference>
<dbReference type="GO" id="GO:0070814">
    <property type="term" value="P:hydrogen sulfide biosynthetic process"/>
    <property type="evidence" value="ECO:0007669"/>
    <property type="project" value="UniProtKB-UniRule"/>
</dbReference>
<keyword evidence="7 8" id="KW-0418">Kinase</keyword>
<dbReference type="Proteomes" id="UP000319619">
    <property type="component" value="Unassembled WGS sequence"/>
</dbReference>
<comment type="catalytic activity">
    <reaction evidence="1 7 8">
        <text>adenosine 5'-phosphosulfate + ATP = 3'-phosphoadenylyl sulfate + ADP + H(+)</text>
        <dbReference type="Rhea" id="RHEA:24152"/>
        <dbReference type="ChEBI" id="CHEBI:15378"/>
        <dbReference type="ChEBI" id="CHEBI:30616"/>
        <dbReference type="ChEBI" id="CHEBI:58243"/>
        <dbReference type="ChEBI" id="CHEBI:58339"/>
        <dbReference type="ChEBI" id="CHEBI:456216"/>
        <dbReference type="EC" id="2.7.1.25"/>
    </reaction>
</comment>
<dbReference type="GO" id="GO:0004781">
    <property type="term" value="F:sulfate adenylyltransferase (ATP) activity"/>
    <property type="evidence" value="ECO:0007669"/>
    <property type="project" value="TreeGrafter"/>
</dbReference>
<dbReference type="SUPFAM" id="SSF52540">
    <property type="entry name" value="P-loop containing nucleoside triphosphate hydrolases"/>
    <property type="match status" value="1"/>
</dbReference>
<keyword evidence="5 7" id="KW-0547">Nucleotide-binding</keyword>
<evidence type="ECO:0000256" key="8">
    <source>
        <dbReference type="RuleBase" id="RU004347"/>
    </source>
</evidence>
<dbReference type="Pfam" id="PF01583">
    <property type="entry name" value="APS_kinase"/>
    <property type="match status" value="1"/>
</dbReference>
<dbReference type="InterPro" id="IPR002891">
    <property type="entry name" value="APS"/>
</dbReference>
<dbReference type="GO" id="GO:0010134">
    <property type="term" value="P:sulfate assimilation via adenylyl sulfate reduction"/>
    <property type="evidence" value="ECO:0007669"/>
    <property type="project" value="TreeGrafter"/>
</dbReference>
<feature type="active site" description="Phosphoserine intermediate" evidence="7">
    <location>
        <position position="86"/>
    </location>
</feature>
<evidence type="ECO:0000256" key="2">
    <source>
        <dbReference type="ARBA" id="ARBA00004806"/>
    </source>
</evidence>